<accession>A0A0C9V768</accession>
<evidence type="ECO:0000313" key="3">
    <source>
        <dbReference type="Proteomes" id="UP000054279"/>
    </source>
</evidence>
<gene>
    <name evidence="2" type="ORF">M422DRAFT_83821</name>
</gene>
<protein>
    <submittedName>
        <fullName evidence="2">Uncharacterized protein</fullName>
    </submittedName>
</protein>
<dbReference type="EMBL" id="KN837215">
    <property type="protein sequence ID" value="KIJ33280.1"/>
    <property type="molecule type" value="Genomic_DNA"/>
</dbReference>
<feature type="compositionally biased region" description="Basic and acidic residues" evidence="1">
    <location>
        <begin position="42"/>
        <end position="51"/>
    </location>
</feature>
<feature type="non-terminal residue" evidence="2">
    <location>
        <position position="1"/>
    </location>
</feature>
<feature type="region of interest" description="Disordered" evidence="1">
    <location>
        <begin position="40"/>
        <end position="79"/>
    </location>
</feature>
<dbReference type="AlphaFoldDB" id="A0A0C9V768"/>
<evidence type="ECO:0000313" key="2">
    <source>
        <dbReference type="EMBL" id="KIJ33280.1"/>
    </source>
</evidence>
<reference evidence="2 3" key="1">
    <citation type="submission" date="2014-06" db="EMBL/GenBank/DDBJ databases">
        <title>Evolutionary Origins and Diversification of the Mycorrhizal Mutualists.</title>
        <authorList>
            <consortium name="DOE Joint Genome Institute"/>
            <consortium name="Mycorrhizal Genomics Consortium"/>
            <person name="Kohler A."/>
            <person name="Kuo A."/>
            <person name="Nagy L.G."/>
            <person name="Floudas D."/>
            <person name="Copeland A."/>
            <person name="Barry K.W."/>
            <person name="Cichocki N."/>
            <person name="Veneault-Fourrey C."/>
            <person name="LaButti K."/>
            <person name="Lindquist E.A."/>
            <person name="Lipzen A."/>
            <person name="Lundell T."/>
            <person name="Morin E."/>
            <person name="Murat C."/>
            <person name="Riley R."/>
            <person name="Ohm R."/>
            <person name="Sun H."/>
            <person name="Tunlid A."/>
            <person name="Henrissat B."/>
            <person name="Grigoriev I.V."/>
            <person name="Hibbett D.S."/>
            <person name="Martin F."/>
        </authorList>
    </citation>
    <scope>NUCLEOTIDE SEQUENCE [LARGE SCALE GENOMIC DNA]</scope>
    <source>
        <strain evidence="2 3">SS14</strain>
    </source>
</reference>
<dbReference type="OrthoDB" id="3054003at2759"/>
<proteinExistence type="predicted"/>
<keyword evidence="3" id="KW-1185">Reference proteome</keyword>
<evidence type="ECO:0000256" key="1">
    <source>
        <dbReference type="SAM" id="MobiDB-lite"/>
    </source>
</evidence>
<sequence length="119" mass="13171">TTSSGPPTFPDEERFTRSNFSTWSTRIRIAANIQGAGGYIDRSIKKPDKTTASETLSPGDTKPTPALEPTQWDDENPSRKEWTRDAWTMGLIYYNIENPIGLGVDMSNSAADAWTSLKS</sequence>
<dbReference type="Proteomes" id="UP000054279">
    <property type="component" value="Unassembled WGS sequence"/>
</dbReference>
<name>A0A0C9V768_SPHS4</name>
<organism evidence="2 3">
    <name type="scientific">Sphaerobolus stellatus (strain SS14)</name>
    <dbReference type="NCBI Taxonomy" id="990650"/>
    <lineage>
        <taxon>Eukaryota</taxon>
        <taxon>Fungi</taxon>
        <taxon>Dikarya</taxon>
        <taxon>Basidiomycota</taxon>
        <taxon>Agaricomycotina</taxon>
        <taxon>Agaricomycetes</taxon>
        <taxon>Phallomycetidae</taxon>
        <taxon>Geastrales</taxon>
        <taxon>Sphaerobolaceae</taxon>
        <taxon>Sphaerobolus</taxon>
    </lineage>
</organism>
<dbReference type="HOGENOM" id="CLU_135711_0_0_1"/>
<feature type="non-terminal residue" evidence="2">
    <location>
        <position position="119"/>
    </location>
</feature>